<name>K3ZBV2_SETIT</name>
<keyword evidence="2" id="KW-1185">Reference proteome</keyword>
<dbReference type="HOGENOM" id="CLU_3417677_0_0_1"/>
<dbReference type="EnsemblPlants" id="KQL14659">
    <property type="protein sequence ID" value="KQL14659"/>
    <property type="gene ID" value="SETIT_024023mg"/>
</dbReference>
<dbReference type="Gramene" id="KQL14659">
    <property type="protein sequence ID" value="KQL14659"/>
    <property type="gene ID" value="SETIT_024023mg"/>
</dbReference>
<organism evidence="1 2">
    <name type="scientific">Setaria italica</name>
    <name type="common">Foxtail millet</name>
    <name type="synonym">Panicum italicum</name>
    <dbReference type="NCBI Taxonomy" id="4555"/>
    <lineage>
        <taxon>Eukaryota</taxon>
        <taxon>Viridiplantae</taxon>
        <taxon>Streptophyta</taxon>
        <taxon>Embryophyta</taxon>
        <taxon>Tracheophyta</taxon>
        <taxon>Spermatophyta</taxon>
        <taxon>Magnoliopsida</taxon>
        <taxon>Liliopsida</taxon>
        <taxon>Poales</taxon>
        <taxon>Poaceae</taxon>
        <taxon>PACMAD clade</taxon>
        <taxon>Panicoideae</taxon>
        <taxon>Panicodae</taxon>
        <taxon>Paniceae</taxon>
        <taxon>Cenchrinae</taxon>
        <taxon>Setaria</taxon>
    </lineage>
</organism>
<sequence length="26" mass="3007">MHLLSCLKSFNIRTSKEATSQTRQAR</sequence>
<proteinExistence type="predicted"/>
<protein>
    <submittedName>
        <fullName evidence="1">Uncharacterized protein</fullName>
    </submittedName>
</protein>
<dbReference type="EMBL" id="AGNK02001591">
    <property type="status" value="NOT_ANNOTATED_CDS"/>
    <property type="molecule type" value="Genomic_DNA"/>
</dbReference>
<accession>K3ZBV2</accession>
<dbReference type="Proteomes" id="UP000004995">
    <property type="component" value="Unassembled WGS sequence"/>
</dbReference>
<evidence type="ECO:0000313" key="2">
    <source>
        <dbReference type="Proteomes" id="UP000004995"/>
    </source>
</evidence>
<reference evidence="1" key="2">
    <citation type="submission" date="2018-08" db="UniProtKB">
        <authorList>
            <consortium name="EnsemblPlants"/>
        </authorList>
    </citation>
    <scope>IDENTIFICATION</scope>
    <source>
        <strain evidence="1">Yugu1</strain>
    </source>
</reference>
<dbReference type="AlphaFoldDB" id="K3ZBV2"/>
<dbReference type="InParanoid" id="K3ZBV2"/>
<reference evidence="2" key="1">
    <citation type="journal article" date="2012" name="Nat. Biotechnol.">
        <title>Reference genome sequence of the model plant Setaria.</title>
        <authorList>
            <person name="Bennetzen J.L."/>
            <person name="Schmutz J."/>
            <person name="Wang H."/>
            <person name="Percifield R."/>
            <person name="Hawkins J."/>
            <person name="Pontaroli A.C."/>
            <person name="Estep M."/>
            <person name="Feng L."/>
            <person name="Vaughn J.N."/>
            <person name="Grimwood J."/>
            <person name="Jenkins J."/>
            <person name="Barry K."/>
            <person name="Lindquist E."/>
            <person name="Hellsten U."/>
            <person name="Deshpande S."/>
            <person name="Wang X."/>
            <person name="Wu X."/>
            <person name="Mitros T."/>
            <person name="Triplett J."/>
            <person name="Yang X."/>
            <person name="Ye C.Y."/>
            <person name="Mauro-Herrera M."/>
            <person name="Wang L."/>
            <person name="Li P."/>
            <person name="Sharma M."/>
            <person name="Sharma R."/>
            <person name="Ronald P.C."/>
            <person name="Panaud O."/>
            <person name="Kellogg E.A."/>
            <person name="Brutnell T.P."/>
            <person name="Doust A.N."/>
            <person name="Tuskan G.A."/>
            <person name="Rokhsar D."/>
            <person name="Devos K.M."/>
        </authorList>
    </citation>
    <scope>NUCLEOTIDE SEQUENCE [LARGE SCALE GENOMIC DNA]</scope>
    <source>
        <strain evidence="2">cv. Yugu1</strain>
    </source>
</reference>
<evidence type="ECO:0000313" key="1">
    <source>
        <dbReference type="EnsemblPlants" id="KQL14659"/>
    </source>
</evidence>